<dbReference type="GeneID" id="85467111"/>
<reference evidence="1" key="1">
    <citation type="submission" date="2021-06" db="EMBL/GenBank/DDBJ databases">
        <title>Comparative genomics, transcriptomics and evolutionary studies reveal genomic signatures of adaptation to plant cell wall in hemibiotrophic fungi.</title>
        <authorList>
            <consortium name="DOE Joint Genome Institute"/>
            <person name="Baroncelli R."/>
            <person name="Diaz J.F."/>
            <person name="Benocci T."/>
            <person name="Peng M."/>
            <person name="Battaglia E."/>
            <person name="Haridas S."/>
            <person name="Andreopoulos W."/>
            <person name="Labutti K."/>
            <person name="Pangilinan J."/>
            <person name="Floch G.L."/>
            <person name="Makela M.R."/>
            <person name="Henrissat B."/>
            <person name="Grigoriev I.V."/>
            <person name="Crouch J.A."/>
            <person name="De Vries R.P."/>
            <person name="Sukno S.A."/>
            <person name="Thon M.R."/>
        </authorList>
    </citation>
    <scope>NUCLEOTIDE SEQUENCE</scope>
    <source>
        <strain evidence="1">CBS 102054</strain>
    </source>
</reference>
<comment type="caution">
    <text evidence="1">The sequence shown here is derived from an EMBL/GenBank/DDBJ whole genome shotgun (WGS) entry which is preliminary data.</text>
</comment>
<organism evidence="1 2">
    <name type="scientific">Colletotrichum phormii</name>
    <dbReference type="NCBI Taxonomy" id="359342"/>
    <lineage>
        <taxon>Eukaryota</taxon>
        <taxon>Fungi</taxon>
        <taxon>Dikarya</taxon>
        <taxon>Ascomycota</taxon>
        <taxon>Pezizomycotina</taxon>
        <taxon>Sordariomycetes</taxon>
        <taxon>Hypocreomycetidae</taxon>
        <taxon>Glomerellales</taxon>
        <taxon>Glomerellaceae</taxon>
        <taxon>Colletotrichum</taxon>
        <taxon>Colletotrichum acutatum species complex</taxon>
    </lineage>
</organism>
<dbReference type="Proteomes" id="UP001243989">
    <property type="component" value="Unassembled WGS sequence"/>
</dbReference>
<dbReference type="AlphaFoldDB" id="A0AAI9ZWK5"/>
<dbReference type="EMBL" id="JAHMHQ010000005">
    <property type="protein sequence ID" value="KAK1639537.1"/>
    <property type="molecule type" value="Genomic_DNA"/>
</dbReference>
<dbReference type="RefSeq" id="XP_060448144.1">
    <property type="nucleotide sequence ID" value="XM_060582249.1"/>
</dbReference>
<proteinExistence type="predicted"/>
<accession>A0AAI9ZWK5</accession>
<evidence type="ECO:0000313" key="1">
    <source>
        <dbReference type="EMBL" id="KAK1639537.1"/>
    </source>
</evidence>
<name>A0AAI9ZWK5_9PEZI</name>
<sequence>MATHHTPGQDRLPLNTTMAVACGDGKLDIGSPARMVPSKFRQLMDAGATNQLSTTLTFSCVSASAAASFRVSPVLSQDDSPLLAHHNHVTTMATDRPCCSKWARVRGGTETQRPGEKPSCSSLAASQIGQIQRQFQHHPVVEWRQSENLGFTIVIHPSQHAIEISLRPRSIARYPSCRRRLSLSTRGLYPGFESFDTILMTASTQVNLA</sequence>
<gene>
    <name evidence="1" type="ORF">BDP81DRAFT_178987</name>
</gene>
<protein>
    <submittedName>
        <fullName evidence="1">Uncharacterized protein</fullName>
    </submittedName>
</protein>
<evidence type="ECO:0000313" key="2">
    <source>
        <dbReference type="Proteomes" id="UP001243989"/>
    </source>
</evidence>
<keyword evidence="2" id="KW-1185">Reference proteome</keyword>